<gene>
    <name evidence="3" type="ORF">GCM10007977_028110</name>
</gene>
<evidence type="ECO:0000313" key="4">
    <source>
        <dbReference type="Proteomes" id="UP000642070"/>
    </source>
</evidence>
<organism evidence="3 4">
    <name type="scientific">Dactylosporangium sucinum</name>
    <dbReference type="NCBI Taxonomy" id="1424081"/>
    <lineage>
        <taxon>Bacteria</taxon>
        <taxon>Bacillati</taxon>
        <taxon>Actinomycetota</taxon>
        <taxon>Actinomycetes</taxon>
        <taxon>Micromonosporales</taxon>
        <taxon>Micromonosporaceae</taxon>
        <taxon>Dactylosporangium</taxon>
    </lineage>
</organism>
<reference evidence="3" key="2">
    <citation type="submission" date="2020-09" db="EMBL/GenBank/DDBJ databases">
        <authorList>
            <person name="Sun Q."/>
            <person name="Ohkuma M."/>
        </authorList>
    </citation>
    <scope>NUCLEOTIDE SEQUENCE</scope>
    <source>
        <strain evidence="3">JCM 19831</strain>
    </source>
</reference>
<dbReference type="EMBL" id="BMPI01000011">
    <property type="protein sequence ID" value="GGM25358.1"/>
    <property type="molecule type" value="Genomic_DNA"/>
</dbReference>
<dbReference type="InterPro" id="IPR036390">
    <property type="entry name" value="WH_DNA-bd_sf"/>
</dbReference>
<dbReference type="Gene3D" id="1.10.10.10">
    <property type="entry name" value="Winged helix-like DNA-binding domain superfamily/Winged helix DNA-binding domain"/>
    <property type="match status" value="1"/>
</dbReference>
<dbReference type="InterPro" id="IPR005149">
    <property type="entry name" value="Tscrpt_reg_PadR_N"/>
</dbReference>
<dbReference type="SUPFAM" id="SSF46785">
    <property type="entry name" value="Winged helix' DNA-binding domain"/>
    <property type="match status" value="1"/>
</dbReference>
<dbReference type="InterPro" id="IPR036388">
    <property type="entry name" value="WH-like_DNA-bd_sf"/>
</dbReference>
<keyword evidence="4" id="KW-1185">Reference proteome</keyword>
<proteinExistence type="predicted"/>
<dbReference type="Pfam" id="PF10400">
    <property type="entry name" value="Vir_act_alpha_C"/>
    <property type="match status" value="1"/>
</dbReference>
<reference evidence="3" key="1">
    <citation type="journal article" date="2014" name="Int. J. Syst. Evol. Microbiol.">
        <title>Complete genome sequence of Corynebacterium casei LMG S-19264T (=DSM 44701T), isolated from a smear-ripened cheese.</title>
        <authorList>
            <consortium name="US DOE Joint Genome Institute (JGI-PGF)"/>
            <person name="Walter F."/>
            <person name="Albersmeier A."/>
            <person name="Kalinowski J."/>
            <person name="Ruckert C."/>
        </authorList>
    </citation>
    <scope>NUCLEOTIDE SEQUENCE</scope>
    <source>
        <strain evidence="3">JCM 19831</strain>
    </source>
</reference>
<dbReference type="PANTHER" id="PTHR43252">
    <property type="entry name" value="TRANSCRIPTIONAL REGULATOR YQJI"/>
    <property type="match status" value="1"/>
</dbReference>
<comment type="caution">
    <text evidence="3">The sequence shown here is derived from an EMBL/GenBank/DDBJ whole genome shotgun (WGS) entry which is preliminary data.</text>
</comment>
<name>A0A917WSC7_9ACTN</name>
<dbReference type="Proteomes" id="UP000642070">
    <property type="component" value="Unassembled WGS sequence"/>
</dbReference>
<dbReference type="Pfam" id="PF03551">
    <property type="entry name" value="PadR"/>
    <property type="match status" value="1"/>
</dbReference>
<accession>A0A917WSC7</accession>
<evidence type="ECO:0000259" key="2">
    <source>
        <dbReference type="Pfam" id="PF10400"/>
    </source>
</evidence>
<evidence type="ECO:0000259" key="1">
    <source>
        <dbReference type="Pfam" id="PF03551"/>
    </source>
</evidence>
<feature type="domain" description="Transcription regulator PadR C-terminal" evidence="2">
    <location>
        <begin position="107"/>
        <end position="171"/>
    </location>
</feature>
<dbReference type="InterPro" id="IPR018309">
    <property type="entry name" value="Tscrpt_reg_PadR_C"/>
</dbReference>
<sequence length="181" mass="19245">MVAMSAPFVLLGLLAGGPRHGYDLKHAYDRTLPRAKPLGFGQVYATLGRLERDGLVSQSGQEREGGPDRTTFALTEDGRRKLAGWLAAVEEPAPHVASALLAKVVVALLAAGPEQALAYLAAQRRAHVDRLRELTRAKSQPGATVGDVIAADYAITHLDADLTWLAATIERVATPHPGEPS</sequence>
<dbReference type="PANTHER" id="PTHR43252:SF6">
    <property type="entry name" value="NEGATIVE TRANSCRIPTION REGULATOR PADR"/>
    <property type="match status" value="1"/>
</dbReference>
<dbReference type="AlphaFoldDB" id="A0A917WSC7"/>
<protein>
    <submittedName>
        <fullName evidence="3">PadR family transcriptional regulator</fullName>
    </submittedName>
</protein>
<feature type="domain" description="Transcription regulator PadR N-terminal" evidence="1">
    <location>
        <begin position="10"/>
        <end position="83"/>
    </location>
</feature>
<evidence type="ECO:0000313" key="3">
    <source>
        <dbReference type="EMBL" id="GGM25358.1"/>
    </source>
</evidence>